<dbReference type="RefSeq" id="WP_259435876.1">
    <property type="nucleotide sequence ID" value="NZ_CP103866.1"/>
</dbReference>
<organism evidence="1 2">
    <name type="scientific">Laceyella sacchari</name>
    <name type="common">Thermoactinomyces thalpophilus</name>
    <dbReference type="NCBI Taxonomy" id="37482"/>
    <lineage>
        <taxon>Bacteria</taxon>
        <taxon>Bacillati</taxon>
        <taxon>Bacillota</taxon>
        <taxon>Bacilli</taxon>
        <taxon>Bacillales</taxon>
        <taxon>Thermoactinomycetaceae</taxon>
        <taxon>Laceyella</taxon>
    </lineage>
</organism>
<proteinExistence type="predicted"/>
<name>A0ABY5U0U7_LACSH</name>
<evidence type="ECO:0000313" key="2">
    <source>
        <dbReference type="Proteomes" id="UP001058650"/>
    </source>
</evidence>
<evidence type="ECO:0000313" key="1">
    <source>
        <dbReference type="EMBL" id="UWE03249.1"/>
    </source>
</evidence>
<dbReference type="EMBL" id="CP103866">
    <property type="protein sequence ID" value="UWE03249.1"/>
    <property type="molecule type" value="Genomic_DNA"/>
</dbReference>
<accession>A0ABY5U0U7</accession>
<sequence length="44" mass="5040">MEILEMKLFISLVRDSPHLSTRSHPFVLTIIGHTVNGMLLHQQV</sequence>
<reference evidence="1" key="1">
    <citation type="submission" date="2022-08" db="EMBL/GenBank/DDBJ databases">
        <title>The complete genome sequence of the thermophilic bacterium Laceyella sacchari FBKL4.010 reveals the basis for tetramethylpyrazine biosynthesis in Moutai-flavor Daqu.</title>
        <authorList>
            <person name="Li D."/>
            <person name="Huang W."/>
            <person name="Wang C."/>
            <person name="Qiu S."/>
        </authorList>
    </citation>
    <scope>NUCLEOTIDE SEQUENCE</scope>
    <source>
        <strain evidence="1">FBKL4.014</strain>
    </source>
</reference>
<protein>
    <submittedName>
        <fullName evidence="1">Uncharacterized protein</fullName>
    </submittedName>
</protein>
<gene>
    <name evidence="1" type="ORF">NYR52_14190</name>
</gene>
<dbReference type="Proteomes" id="UP001058650">
    <property type="component" value="Chromosome"/>
</dbReference>
<keyword evidence="2" id="KW-1185">Reference proteome</keyword>